<keyword evidence="9 15" id="KW-0067">ATP-binding</keyword>
<dbReference type="PROSITE" id="PS50011">
    <property type="entry name" value="PROTEIN_KINASE_DOM"/>
    <property type="match status" value="1"/>
</dbReference>
<dbReference type="PROSITE" id="PS00010">
    <property type="entry name" value="ASX_HYDROXYL"/>
    <property type="match status" value="1"/>
</dbReference>
<sequence>MEPEGNFVTTRIVILWRLFLIQLLTLQLTFALAPTNALPGCPQRCGDVEIPYPFGIGSSCSREGFTLNCTFSDGTYKPFLNNIEFLNISLSSGQARIANGVSSQCYNSKNHSLTYNNWQMNLAASSPYRFSSTLNKFTTVGCDTLAYIAISDTAHRYRSGCVSVCEDKESLTNGSCSGIGCCQTAIPKGIGYYAVRFDDNFNSSDTYWFSPCGYAVLVEEGAFEFSTSYVTTGALRGRKLPLVLDWAVRNKTCRQARRNTTSYACVSDNSECVDSGNGPGYLCNCSKGYQGNPYLPHGCRDIDECANKNGSSCSGVCHNTQGGYWCSCPPGTHGNPYNGTCYQNQNQNQNQKLPLAVKLATGIGISLLLILIIFLCIHIICEKRKLIKVKEKNFQEYGGKLLLEEIGKQQGLGFKIFTEEELEQATNKFHRNNILGHGGYGTVYKGILKDNRVVAIKKAKIIGERQKKEFGKEMLILSQINHKNIVKLLGCCLQVEVPILVYEYVSNGTLFQLIHRNSRRIHLSLEARLRIALESAEALAYLHSLASPPIIHGDIKSSNILLDDHFTAKVSDFGASMLAPRDEAQFVTLVQGTCGYLDPEYLQTYQLTTKSDVYSFGVVLLELITGKKALYFEGNEEETNLSSNFLSAMKENRFGELLDDRIKNDEEMERISEIAQLAKACLNVKGEERPLMKEVAEELDRLRKMKQHPWDQHSNPTEIESLLSNPSSYCEAEITSHYSLEKKAVLNIESGR</sequence>
<dbReference type="SMART" id="SM00179">
    <property type="entry name" value="EGF_CA"/>
    <property type="match status" value="1"/>
</dbReference>
<dbReference type="GO" id="GO:0005509">
    <property type="term" value="F:calcium ion binding"/>
    <property type="evidence" value="ECO:0007669"/>
    <property type="project" value="InterPro"/>
</dbReference>
<evidence type="ECO:0000256" key="2">
    <source>
        <dbReference type="ARBA" id="ARBA00022527"/>
    </source>
</evidence>
<keyword evidence="2" id="KW-0723">Serine/threonine-protein kinase</keyword>
<evidence type="ECO:0000259" key="19">
    <source>
        <dbReference type="PROSITE" id="PS50026"/>
    </source>
</evidence>
<dbReference type="InterPro" id="IPR045274">
    <property type="entry name" value="WAK-like"/>
</dbReference>
<dbReference type="FunFam" id="1.10.510.10:FF:000084">
    <property type="entry name" value="Wall-associated receptor kinase 2"/>
    <property type="match status" value="1"/>
</dbReference>
<comment type="subcellular location">
    <subcellularLocation>
        <location evidence="1">Membrane</location>
        <topology evidence="1">Single-pass type I membrane protein</topology>
    </subcellularLocation>
</comment>
<keyword evidence="7 15" id="KW-0547">Nucleotide-binding</keyword>
<evidence type="ECO:0000256" key="7">
    <source>
        <dbReference type="ARBA" id="ARBA00022741"/>
    </source>
</evidence>
<keyword evidence="6 17" id="KW-0732">Signal</keyword>
<dbReference type="InterPro" id="IPR000719">
    <property type="entry name" value="Prot_kinase_dom"/>
</dbReference>
<evidence type="ECO:0000259" key="18">
    <source>
        <dbReference type="PROSITE" id="PS50011"/>
    </source>
</evidence>
<dbReference type="SUPFAM" id="SSF57196">
    <property type="entry name" value="EGF/Laminin"/>
    <property type="match status" value="1"/>
</dbReference>
<dbReference type="InterPro" id="IPR008271">
    <property type="entry name" value="Ser/Thr_kinase_AS"/>
</dbReference>
<dbReference type="Pfam" id="PF07645">
    <property type="entry name" value="EGF_CA"/>
    <property type="match status" value="1"/>
</dbReference>
<dbReference type="InterPro" id="IPR000152">
    <property type="entry name" value="EGF-type_Asp/Asn_hydroxyl_site"/>
</dbReference>
<evidence type="ECO:0000256" key="8">
    <source>
        <dbReference type="ARBA" id="ARBA00022777"/>
    </source>
</evidence>
<dbReference type="Pfam" id="PF13947">
    <property type="entry name" value="GUB_WAK_bind"/>
    <property type="match status" value="1"/>
</dbReference>
<protein>
    <recommendedName>
        <fullName evidence="21">Wall-associated receptor kinase 2-like</fullName>
    </recommendedName>
</protein>
<evidence type="ECO:0000256" key="15">
    <source>
        <dbReference type="PROSITE-ProRule" id="PRU10141"/>
    </source>
</evidence>
<dbReference type="AlphaFoldDB" id="A0A6V7QLD4"/>
<feature type="chain" id="PRO_5028428315" description="Wall-associated receptor kinase 2-like" evidence="17">
    <location>
        <begin position="32"/>
        <end position="752"/>
    </location>
</feature>
<feature type="domain" description="Protein kinase" evidence="18">
    <location>
        <begin position="429"/>
        <end position="711"/>
    </location>
</feature>
<dbReference type="EMBL" id="LR862137">
    <property type="protein sequence ID" value="CAD1843727.1"/>
    <property type="molecule type" value="Genomic_DNA"/>
</dbReference>
<dbReference type="CDD" id="cd14066">
    <property type="entry name" value="STKc_IRAK"/>
    <property type="match status" value="1"/>
</dbReference>
<feature type="domain" description="EGF-like" evidence="19">
    <location>
        <begin position="301"/>
        <end position="342"/>
    </location>
</feature>
<dbReference type="PANTHER" id="PTHR27005:SF479">
    <property type="entry name" value="OS06G0706600 PROTEIN"/>
    <property type="match status" value="1"/>
</dbReference>
<keyword evidence="13" id="KW-0325">Glycoprotein</keyword>
<feature type="transmembrane region" description="Helical" evidence="16">
    <location>
        <begin position="359"/>
        <end position="381"/>
    </location>
</feature>
<dbReference type="GO" id="GO:0007166">
    <property type="term" value="P:cell surface receptor signaling pathway"/>
    <property type="evidence" value="ECO:0007669"/>
    <property type="project" value="InterPro"/>
</dbReference>
<dbReference type="Gene3D" id="1.10.510.10">
    <property type="entry name" value="Transferase(Phosphotransferase) domain 1"/>
    <property type="match status" value="1"/>
</dbReference>
<dbReference type="FunFam" id="3.30.200.20:FF:000043">
    <property type="entry name" value="Wall-associated receptor kinase 2"/>
    <property type="match status" value="1"/>
</dbReference>
<keyword evidence="11 16" id="KW-0472">Membrane</keyword>
<evidence type="ECO:0000256" key="4">
    <source>
        <dbReference type="ARBA" id="ARBA00022679"/>
    </source>
</evidence>
<dbReference type="InterPro" id="IPR025287">
    <property type="entry name" value="WAK_GUB"/>
</dbReference>
<evidence type="ECO:0000256" key="13">
    <source>
        <dbReference type="ARBA" id="ARBA00023180"/>
    </source>
</evidence>
<evidence type="ECO:0000256" key="3">
    <source>
        <dbReference type="ARBA" id="ARBA00022536"/>
    </source>
</evidence>
<dbReference type="CDD" id="cd00054">
    <property type="entry name" value="EGF_CA"/>
    <property type="match status" value="1"/>
</dbReference>
<dbReference type="PROSITE" id="PS01187">
    <property type="entry name" value="EGF_CA"/>
    <property type="match status" value="1"/>
</dbReference>
<dbReference type="FunFam" id="2.10.25.10:FF:000628">
    <property type="entry name" value="Wall-associated receptor kinase 2"/>
    <property type="match status" value="1"/>
</dbReference>
<dbReference type="InterPro" id="IPR017441">
    <property type="entry name" value="Protein_kinase_ATP_BS"/>
</dbReference>
<dbReference type="GO" id="GO:0030247">
    <property type="term" value="F:polysaccharide binding"/>
    <property type="evidence" value="ECO:0007669"/>
    <property type="project" value="InterPro"/>
</dbReference>
<comment type="caution">
    <text evidence="14">Lacks conserved residue(s) required for the propagation of feature annotation.</text>
</comment>
<evidence type="ECO:0000256" key="1">
    <source>
        <dbReference type="ARBA" id="ARBA00004479"/>
    </source>
</evidence>
<feature type="binding site" evidence="15">
    <location>
        <position position="458"/>
    </location>
    <ligand>
        <name>ATP</name>
        <dbReference type="ChEBI" id="CHEBI:30616"/>
    </ligand>
</feature>
<dbReference type="GO" id="GO:0005524">
    <property type="term" value="F:ATP binding"/>
    <property type="evidence" value="ECO:0007669"/>
    <property type="project" value="UniProtKB-UniRule"/>
</dbReference>
<gene>
    <name evidence="20" type="ORF">CB5_LOCUS26938</name>
</gene>
<dbReference type="InterPro" id="IPR049883">
    <property type="entry name" value="NOTCH1_EGF-like"/>
</dbReference>
<evidence type="ECO:0000256" key="6">
    <source>
        <dbReference type="ARBA" id="ARBA00022729"/>
    </source>
</evidence>
<dbReference type="InterPro" id="IPR000742">
    <property type="entry name" value="EGF"/>
</dbReference>
<keyword evidence="5 16" id="KW-0812">Transmembrane</keyword>
<dbReference type="PROSITE" id="PS50026">
    <property type="entry name" value="EGF_3"/>
    <property type="match status" value="1"/>
</dbReference>
<accession>A0A6V7QLD4</accession>
<evidence type="ECO:0000256" key="11">
    <source>
        <dbReference type="ARBA" id="ARBA00023136"/>
    </source>
</evidence>
<reference evidence="20" key="1">
    <citation type="submission" date="2020-07" db="EMBL/GenBank/DDBJ databases">
        <authorList>
            <person name="Lin J."/>
        </authorList>
    </citation>
    <scope>NUCLEOTIDE SEQUENCE</scope>
</reference>
<dbReference type="InterPro" id="IPR001881">
    <property type="entry name" value="EGF-like_Ca-bd_dom"/>
</dbReference>
<keyword evidence="3 14" id="KW-0245">EGF-like domain</keyword>
<dbReference type="SUPFAM" id="SSF56112">
    <property type="entry name" value="Protein kinase-like (PK-like)"/>
    <property type="match status" value="1"/>
</dbReference>
<dbReference type="GO" id="GO:0005886">
    <property type="term" value="C:plasma membrane"/>
    <property type="evidence" value="ECO:0007669"/>
    <property type="project" value="TreeGrafter"/>
</dbReference>
<keyword evidence="12" id="KW-1015">Disulfide bond</keyword>
<evidence type="ECO:0000256" key="12">
    <source>
        <dbReference type="ARBA" id="ARBA00023157"/>
    </source>
</evidence>
<keyword evidence="4" id="KW-0808">Transferase</keyword>
<evidence type="ECO:0000256" key="5">
    <source>
        <dbReference type="ARBA" id="ARBA00022692"/>
    </source>
</evidence>
<dbReference type="SMART" id="SM00220">
    <property type="entry name" value="S_TKc"/>
    <property type="match status" value="1"/>
</dbReference>
<evidence type="ECO:0000256" key="9">
    <source>
        <dbReference type="ARBA" id="ARBA00022840"/>
    </source>
</evidence>
<dbReference type="Gene3D" id="3.30.200.20">
    <property type="entry name" value="Phosphorylase Kinase, domain 1"/>
    <property type="match status" value="1"/>
</dbReference>
<evidence type="ECO:0000256" key="14">
    <source>
        <dbReference type="PROSITE-ProRule" id="PRU00076"/>
    </source>
</evidence>
<dbReference type="PANTHER" id="PTHR27005">
    <property type="entry name" value="WALL-ASSOCIATED RECEPTOR KINASE-LIKE 21"/>
    <property type="match status" value="1"/>
</dbReference>
<dbReference type="PROSITE" id="PS00107">
    <property type="entry name" value="PROTEIN_KINASE_ATP"/>
    <property type="match status" value="1"/>
</dbReference>
<organism evidence="20">
    <name type="scientific">Ananas comosus var. bracteatus</name>
    <name type="common">red pineapple</name>
    <dbReference type="NCBI Taxonomy" id="296719"/>
    <lineage>
        <taxon>Eukaryota</taxon>
        <taxon>Viridiplantae</taxon>
        <taxon>Streptophyta</taxon>
        <taxon>Embryophyta</taxon>
        <taxon>Tracheophyta</taxon>
        <taxon>Spermatophyta</taxon>
        <taxon>Magnoliopsida</taxon>
        <taxon>Liliopsida</taxon>
        <taxon>Poales</taxon>
        <taxon>Bromeliaceae</taxon>
        <taxon>Bromelioideae</taxon>
        <taxon>Ananas</taxon>
    </lineage>
</organism>
<proteinExistence type="predicted"/>
<dbReference type="Gene3D" id="2.10.25.10">
    <property type="entry name" value="Laminin"/>
    <property type="match status" value="1"/>
</dbReference>
<dbReference type="Pfam" id="PF00069">
    <property type="entry name" value="Pkinase"/>
    <property type="match status" value="1"/>
</dbReference>
<dbReference type="InterPro" id="IPR018097">
    <property type="entry name" value="EGF_Ca-bd_CS"/>
</dbReference>
<dbReference type="SMART" id="SM00181">
    <property type="entry name" value="EGF"/>
    <property type="match status" value="2"/>
</dbReference>
<evidence type="ECO:0000256" key="16">
    <source>
        <dbReference type="SAM" id="Phobius"/>
    </source>
</evidence>
<dbReference type="PROSITE" id="PS00108">
    <property type="entry name" value="PROTEIN_KINASE_ST"/>
    <property type="match status" value="1"/>
</dbReference>
<evidence type="ECO:0000256" key="17">
    <source>
        <dbReference type="SAM" id="SignalP"/>
    </source>
</evidence>
<dbReference type="InterPro" id="IPR011009">
    <property type="entry name" value="Kinase-like_dom_sf"/>
</dbReference>
<keyword evidence="8" id="KW-0418">Kinase</keyword>
<evidence type="ECO:0000313" key="20">
    <source>
        <dbReference type="EMBL" id="CAD1843727.1"/>
    </source>
</evidence>
<evidence type="ECO:0008006" key="21">
    <source>
        <dbReference type="Google" id="ProtNLM"/>
    </source>
</evidence>
<keyword evidence="10 16" id="KW-1133">Transmembrane helix</keyword>
<evidence type="ECO:0000256" key="10">
    <source>
        <dbReference type="ARBA" id="ARBA00022989"/>
    </source>
</evidence>
<feature type="signal peptide" evidence="17">
    <location>
        <begin position="1"/>
        <end position="31"/>
    </location>
</feature>
<name>A0A6V7QLD4_ANACO</name>
<dbReference type="GO" id="GO:0004674">
    <property type="term" value="F:protein serine/threonine kinase activity"/>
    <property type="evidence" value="ECO:0007669"/>
    <property type="project" value="UniProtKB-KW"/>
</dbReference>